<accession>A0A3P7LCK0</accession>
<dbReference type="AlphaFoldDB" id="A0A3P7LCK0"/>
<organism evidence="2 3">
    <name type="scientific">Dibothriocephalus latus</name>
    <name type="common">Fish tapeworm</name>
    <name type="synonym">Diphyllobothrium latum</name>
    <dbReference type="NCBI Taxonomy" id="60516"/>
    <lineage>
        <taxon>Eukaryota</taxon>
        <taxon>Metazoa</taxon>
        <taxon>Spiralia</taxon>
        <taxon>Lophotrochozoa</taxon>
        <taxon>Platyhelminthes</taxon>
        <taxon>Cestoda</taxon>
        <taxon>Eucestoda</taxon>
        <taxon>Diphyllobothriidea</taxon>
        <taxon>Diphyllobothriidae</taxon>
        <taxon>Dibothriocephalus</taxon>
    </lineage>
</organism>
<feature type="compositionally biased region" description="Polar residues" evidence="1">
    <location>
        <begin position="1"/>
        <end position="23"/>
    </location>
</feature>
<evidence type="ECO:0000313" key="2">
    <source>
        <dbReference type="EMBL" id="VDN14775.1"/>
    </source>
</evidence>
<keyword evidence="3" id="KW-1185">Reference proteome</keyword>
<reference evidence="2 3" key="1">
    <citation type="submission" date="2018-11" db="EMBL/GenBank/DDBJ databases">
        <authorList>
            <consortium name="Pathogen Informatics"/>
        </authorList>
    </citation>
    <scope>NUCLEOTIDE SEQUENCE [LARGE SCALE GENOMIC DNA]</scope>
</reference>
<feature type="region of interest" description="Disordered" evidence="1">
    <location>
        <begin position="1"/>
        <end position="24"/>
    </location>
</feature>
<gene>
    <name evidence="2" type="ORF">DILT_LOCUS10606</name>
</gene>
<proteinExistence type="predicted"/>
<evidence type="ECO:0000256" key="1">
    <source>
        <dbReference type="SAM" id="MobiDB-lite"/>
    </source>
</evidence>
<sequence length="104" mass="11574">MFYLQRSQGAPETSGNPLESPRNNVRIFLRNNPKSDLNEAPLAADNILSPKVITSPIGRRVDGVVEPMLAKRVLVENYYTVTDSARNVEPTYVRTNMPATDTVN</sequence>
<name>A0A3P7LCK0_DIBLA</name>
<dbReference type="EMBL" id="UYRU01060347">
    <property type="protein sequence ID" value="VDN14775.1"/>
    <property type="molecule type" value="Genomic_DNA"/>
</dbReference>
<protein>
    <submittedName>
        <fullName evidence="2">Uncharacterized protein</fullName>
    </submittedName>
</protein>
<dbReference type="Proteomes" id="UP000281553">
    <property type="component" value="Unassembled WGS sequence"/>
</dbReference>
<evidence type="ECO:0000313" key="3">
    <source>
        <dbReference type="Proteomes" id="UP000281553"/>
    </source>
</evidence>